<dbReference type="SUPFAM" id="SSF50978">
    <property type="entry name" value="WD40 repeat-like"/>
    <property type="match status" value="1"/>
</dbReference>
<dbReference type="Pfam" id="PF00400">
    <property type="entry name" value="WD40"/>
    <property type="match status" value="1"/>
</dbReference>
<name>A0AAP0X4G4_LIQFO</name>
<dbReference type="PANTHER" id="PTHR47201">
    <property type="entry name" value="BNAC09G30780D PROTEIN"/>
    <property type="match status" value="1"/>
</dbReference>
<dbReference type="InterPro" id="IPR001680">
    <property type="entry name" value="WD40_rpt"/>
</dbReference>
<dbReference type="PANTHER" id="PTHR47201:SF3">
    <property type="entry name" value="U2A'_PHOSPHOPROTEIN 32 FAMILY A C-TERMINAL DOMAIN-CONTAINING PROTEIN"/>
    <property type="match status" value="1"/>
</dbReference>
<evidence type="ECO:0000313" key="2">
    <source>
        <dbReference type="EMBL" id="KAK9285113.1"/>
    </source>
</evidence>
<comment type="caution">
    <text evidence="2">The sequence shown here is derived from an EMBL/GenBank/DDBJ whole genome shotgun (WGS) entry which is preliminary data.</text>
</comment>
<keyword evidence="3" id="KW-1185">Reference proteome</keyword>
<accession>A0AAP0X4G4</accession>
<dbReference type="Gene3D" id="2.130.10.10">
    <property type="entry name" value="YVTN repeat-like/Quinoprotein amine dehydrogenase"/>
    <property type="match status" value="1"/>
</dbReference>
<gene>
    <name evidence="2" type="ORF">L1049_024298</name>
</gene>
<dbReference type="GO" id="GO:0071493">
    <property type="term" value="P:cellular response to UV-B"/>
    <property type="evidence" value="ECO:0007669"/>
    <property type="project" value="InterPro"/>
</dbReference>
<dbReference type="InterPro" id="IPR046377">
    <property type="entry name" value="DHU1"/>
</dbReference>
<evidence type="ECO:0000256" key="1">
    <source>
        <dbReference type="PROSITE-ProRule" id="PRU00221"/>
    </source>
</evidence>
<dbReference type="Proteomes" id="UP001415857">
    <property type="component" value="Unassembled WGS sequence"/>
</dbReference>
<dbReference type="InterPro" id="IPR015943">
    <property type="entry name" value="WD40/YVTN_repeat-like_dom_sf"/>
</dbReference>
<dbReference type="EMBL" id="JBBPBK010000005">
    <property type="protein sequence ID" value="KAK9285113.1"/>
    <property type="molecule type" value="Genomic_DNA"/>
</dbReference>
<dbReference type="AlphaFoldDB" id="A0AAP0X4G4"/>
<dbReference type="SMART" id="SM00320">
    <property type="entry name" value="WD40"/>
    <property type="match status" value="3"/>
</dbReference>
<proteinExistence type="predicted"/>
<sequence length="262" mass="29602">MLPKVVDAYCSSDAVTFNDFEQLTSIHSNSMDDQFLASGYSKNVALYDIGSGRRLNLFTDMHREPINVAKFANHSPFMFATSSFDHDIKMWDLRQKPVRPCYTASSSRGNVMVCFSPDDLYLLVSAVDNEVKQLLAADGRLHMNFDIASTGSAHNYTRSYYMNGRDYIISGSCDEHIVRICCAQTGRRLRDVCLEDRSLGNSMFVQSLRGDPFRQFHMSILAAYMRPSSKWEIMKVNLLASSYCAEENSYGQHFCPSYSLGG</sequence>
<reference evidence="2 3" key="1">
    <citation type="journal article" date="2024" name="Plant J.">
        <title>Genome sequences and population genomics reveal climatic adaptation and genomic divergence between two closely related sweetgum species.</title>
        <authorList>
            <person name="Xu W.Q."/>
            <person name="Ren C.Q."/>
            <person name="Zhang X.Y."/>
            <person name="Comes H.P."/>
            <person name="Liu X.H."/>
            <person name="Li Y.G."/>
            <person name="Kettle C.J."/>
            <person name="Jalonen R."/>
            <person name="Gaisberger H."/>
            <person name="Ma Y.Z."/>
            <person name="Qiu Y.X."/>
        </authorList>
    </citation>
    <scope>NUCLEOTIDE SEQUENCE [LARGE SCALE GENOMIC DNA]</scope>
    <source>
        <strain evidence="2">Hangzhou</strain>
    </source>
</reference>
<dbReference type="PROSITE" id="PS50082">
    <property type="entry name" value="WD_REPEATS_2"/>
    <property type="match status" value="1"/>
</dbReference>
<keyword evidence="1" id="KW-0853">WD repeat</keyword>
<protein>
    <submittedName>
        <fullName evidence="2">Uncharacterized protein</fullName>
    </submittedName>
</protein>
<dbReference type="GO" id="GO:0080008">
    <property type="term" value="C:Cul4-RING E3 ubiquitin ligase complex"/>
    <property type="evidence" value="ECO:0007669"/>
    <property type="project" value="InterPro"/>
</dbReference>
<feature type="repeat" description="WD" evidence="1">
    <location>
        <begin position="59"/>
        <end position="94"/>
    </location>
</feature>
<organism evidence="2 3">
    <name type="scientific">Liquidambar formosana</name>
    <name type="common">Formosan gum</name>
    <dbReference type="NCBI Taxonomy" id="63359"/>
    <lineage>
        <taxon>Eukaryota</taxon>
        <taxon>Viridiplantae</taxon>
        <taxon>Streptophyta</taxon>
        <taxon>Embryophyta</taxon>
        <taxon>Tracheophyta</taxon>
        <taxon>Spermatophyta</taxon>
        <taxon>Magnoliopsida</taxon>
        <taxon>eudicotyledons</taxon>
        <taxon>Gunneridae</taxon>
        <taxon>Pentapetalae</taxon>
        <taxon>Saxifragales</taxon>
        <taxon>Altingiaceae</taxon>
        <taxon>Liquidambar</taxon>
    </lineage>
</organism>
<dbReference type="InterPro" id="IPR036322">
    <property type="entry name" value="WD40_repeat_dom_sf"/>
</dbReference>
<evidence type="ECO:0000313" key="3">
    <source>
        <dbReference type="Proteomes" id="UP001415857"/>
    </source>
</evidence>